<name>A0ABU1NII1_9BURK</name>
<accession>A0ABU1NII1</accession>
<gene>
    <name evidence="1" type="ORF">J2739_003602</name>
</gene>
<dbReference type="Proteomes" id="UP001184230">
    <property type="component" value="Unassembled WGS sequence"/>
</dbReference>
<organism evidence="1 2">
    <name type="scientific">Variovorax soli</name>
    <dbReference type="NCBI Taxonomy" id="376815"/>
    <lineage>
        <taxon>Bacteria</taxon>
        <taxon>Pseudomonadati</taxon>
        <taxon>Pseudomonadota</taxon>
        <taxon>Betaproteobacteria</taxon>
        <taxon>Burkholderiales</taxon>
        <taxon>Comamonadaceae</taxon>
        <taxon>Variovorax</taxon>
    </lineage>
</organism>
<dbReference type="RefSeq" id="WP_309904040.1">
    <property type="nucleotide sequence ID" value="NZ_JAVDRF010000007.1"/>
</dbReference>
<sequence>MSMHARIEGAWIRLDSSEREAFVRDDDEPEDIEARAHELALATPVRRALLFCSMLGFSIHALLGLDEEDKDFIATLAPAQYVRMIRSAAHFTPTELDEEIGRAAGFVESIEAADVDLLAYPVQLALDIAQATQSSAYRLLKVLDQASRRS</sequence>
<keyword evidence="2" id="KW-1185">Reference proteome</keyword>
<evidence type="ECO:0000313" key="1">
    <source>
        <dbReference type="EMBL" id="MDR6537821.1"/>
    </source>
</evidence>
<protein>
    <submittedName>
        <fullName evidence="1">Uncharacterized protein</fullName>
    </submittedName>
</protein>
<proteinExistence type="predicted"/>
<comment type="caution">
    <text evidence="1">The sequence shown here is derived from an EMBL/GenBank/DDBJ whole genome shotgun (WGS) entry which is preliminary data.</text>
</comment>
<evidence type="ECO:0000313" key="2">
    <source>
        <dbReference type="Proteomes" id="UP001184230"/>
    </source>
</evidence>
<reference evidence="1 2" key="1">
    <citation type="submission" date="2023-07" db="EMBL/GenBank/DDBJ databases">
        <title>Sorghum-associated microbial communities from plants grown in Nebraska, USA.</title>
        <authorList>
            <person name="Schachtman D."/>
        </authorList>
    </citation>
    <scope>NUCLEOTIDE SEQUENCE [LARGE SCALE GENOMIC DNA]</scope>
    <source>
        <strain evidence="1 2">DS1781</strain>
    </source>
</reference>
<dbReference type="EMBL" id="JAVDRF010000007">
    <property type="protein sequence ID" value="MDR6537821.1"/>
    <property type="molecule type" value="Genomic_DNA"/>
</dbReference>